<organism evidence="1 2">
    <name type="scientific">Hibiscus sabdariffa</name>
    <name type="common">roselle</name>
    <dbReference type="NCBI Taxonomy" id="183260"/>
    <lineage>
        <taxon>Eukaryota</taxon>
        <taxon>Viridiplantae</taxon>
        <taxon>Streptophyta</taxon>
        <taxon>Embryophyta</taxon>
        <taxon>Tracheophyta</taxon>
        <taxon>Spermatophyta</taxon>
        <taxon>Magnoliopsida</taxon>
        <taxon>eudicotyledons</taxon>
        <taxon>Gunneridae</taxon>
        <taxon>Pentapetalae</taxon>
        <taxon>rosids</taxon>
        <taxon>malvids</taxon>
        <taxon>Malvales</taxon>
        <taxon>Malvaceae</taxon>
        <taxon>Malvoideae</taxon>
        <taxon>Hibiscus</taxon>
    </lineage>
</organism>
<name>A0ABR2G5F9_9ROSI</name>
<protein>
    <submittedName>
        <fullName evidence="1">Uncharacterized protein</fullName>
    </submittedName>
</protein>
<dbReference type="EMBL" id="JBBPBM010000002">
    <property type="protein sequence ID" value="KAK8595812.1"/>
    <property type="molecule type" value="Genomic_DNA"/>
</dbReference>
<evidence type="ECO:0000313" key="2">
    <source>
        <dbReference type="Proteomes" id="UP001472677"/>
    </source>
</evidence>
<accession>A0ABR2G5F9</accession>
<gene>
    <name evidence="1" type="ORF">V6N12_064321</name>
</gene>
<sequence>MVVQGAGRLKVEEVQFRAVDGKSVNCPISATAFGRKNKCNDAASFVIQGKLVVGSLFLLLCLREVHASASSLWASFFMFSCFRANTPCPG</sequence>
<reference evidence="1 2" key="1">
    <citation type="journal article" date="2024" name="G3 (Bethesda)">
        <title>Genome assembly of Hibiscus sabdariffa L. provides insights into metabolisms of medicinal natural products.</title>
        <authorList>
            <person name="Kim T."/>
        </authorList>
    </citation>
    <scope>NUCLEOTIDE SEQUENCE [LARGE SCALE GENOMIC DNA]</scope>
    <source>
        <strain evidence="1">TK-2024</strain>
        <tissue evidence="1">Old leaves</tissue>
    </source>
</reference>
<evidence type="ECO:0000313" key="1">
    <source>
        <dbReference type="EMBL" id="KAK8595812.1"/>
    </source>
</evidence>
<dbReference type="Proteomes" id="UP001472677">
    <property type="component" value="Unassembled WGS sequence"/>
</dbReference>
<comment type="caution">
    <text evidence="1">The sequence shown here is derived from an EMBL/GenBank/DDBJ whole genome shotgun (WGS) entry which is preliminary data.</text>
</comment>
<proteinExistence type="predicted"/>
<keyword evidence="2" id="KW-1185">Reference proteome</keyword>